<proteinExistence type="predicted"/>
<organism evidence="1 2">
    <name type="scientific">Halarchaeum salinum</name>
    <dbReference type="NCBI Taxonomy" id="489912"/>
    <lineage>
        <taxon>Archaea</taxon>
        <taxon>Methanobacteriati</taxon>
        <taxon>Methanobacteriota</taxon>
        <taxon>Stenosarchaea group</taxon>
        <taxon>Halobacteria</taxon>
        <taxon>Halobacteriales</taxon>
        <taxon>Halobacteriaceae</taxon>
    </lineage>
</organism>
<dbReference type="EMBL" id="BAAABL010000043">
    <property type="protein sequence ID" value="GAA0302020.1"/>
    <property type="molecule type" value="Genomic_DNA"/>
</dbReference>
<sequence>MVGAGITTVSAGCSTFDAERNVVKKETTVNPRTSELSESAFRKVAEDSHDEYGAGGIWGHRKAEPEHELAFQGAWKTVLEHFDGMQSEHILVLYRLPESPGGLESSQVWLWSGFDPAAGRTIRRLETGVRLSAAEKLGIYSPAQEYHATAVDNYEIASGRLDAQTLEATMPLAAGAVSVDPATRIGDGGEYHPYWSGAQTTAQTLAATTEIRWSEDANQEFTWPIAVETTA</sequence>
<reference evidence="1 2" key="1">
    <citation type="journal article" date="2019" name="Int. J. Syst. Evol. Microbiol.">
        <title>The Global Catalogue of Microorganisms (GCM) 10K type strain sequencing project: providing services to taxonomists for standard genome sequencing and annotation.</title>
        <authorList>
            <consortium name="The Broad Institute Genomics Platform"/>
            <consortium name="The Broad Institute Genome Sequencing Center for Infectious Disease"/>
            <person name="Wu L."/>
            <person name="Ma J."/>
        </authorList>
    </citation>
    <scope>NUCLEOTIDE SEQUENCE [LARGE SCALE GENOMIC DNA]</scope>
    <source>
        <strain evidence="1 2">JCM 16330</strain>
    </source>
</reference>
<dbReference type="AlphaFoldDB" id="A0AAV3S8S6"/>
<evidence type="ECO:0000313" key="1">
    <source>
        <dbReference type="EMBL" id="GAA0302020.1"/>
    </source>
</evidence>
<gene>
    <name evidence="1" type="ORF">GCM10009066_15160</name>
</gene>
<keyword evidence="2" id="KW-1185">Reference proteome</keyword>
<comment type="caution">
    <text evidence="1">The sequence shown here is derived from an EMBL/GenBank/DDBJ whole genome shotgun (WGS) entry which is preliminary data.</text>
</comment>
<dbReference type="Proteomes" id="UP001500837">
    <property type="component" value="Unassembled WGS sequence"/>
</dbReference>
<name>A0AAV3S8S6_9EURY</name>
<protein>
    <submittedName>
        <fullName evidence="1">Uncharacterized protein</fullName>
    </submittedName>
</protein>
<evidence type="ECO:0000313" key="2">
    <source>
        <dbReference type="Proteomes" id="UP001500837"/>
    </source>
</evidence>
<dbReference type="RefSeq" id="WP_211313491.1">
    <property type="nucleotide sequence ID" value="NZ_BAAABL010000043.1"/>
</dbReference>
<accession>A0AAV3S8S6</accession>